<sequence length="197" mass="21980">MKKVFKSIIALSCLASLLTIPTVSFAFEEKTKSGLEISENSIRLSTHIATEVELEKAREAKARAGEEVEDNITEFASADEALLEEVVTAFWQMDYNLDFKLKKEDVATDKFTLESGYNSIYIYTNTDTPDTDLPHFAMELYRVSGISESYIGRVKMKLNGSDSDEFLNIGPGKYYFLLSKGNDGTTAKGNIVIVARK</sequence>
<dbReference type="RefSeq" id="WP_258433491.1">
    <property type="nucleotide sequence ID" value="NZ_JANSGW010000011.1"/>
</dbReference>
<comment type="caution">
    <text evidence="2">The sequence shown here is derived from an EMBL/GenBank/DDBJ whole genome shotgun (WGS) entry which is preliminary data.</text>
</comment>
<keyword evidence="1" id="KW-0732">Signal</keyword>
<evidence type="ECO:0000313" key="3">
    <source>
        <dbReference type="Proteomes" id="UP001077662"/>
    </source>
</evidence>
<protein>
    <recommendedName>
        <fullName evidence="4">Secreted protein</fullName>
    </recommendedName>
</protein>
<feature type="chain" id="PRO_5042956637" description="Secreted protein" evidence="1">
    <location>
        <begin position="27"/>
        <end position="197"/>
    </location>
</feature>
<proteinExistence type="predicted"/>
<dbReference type="EMBL" id="JAPTNE010000011">
    <property type="protein sequence ID" value="MCZ0807231.1"/>
    <property type="molecule type" value="Genomic_DNA"/>
</dbReference>
<organism evidence="2 3">
    <name type="scientific">Brevibacillus laterosporus</name>
    <name type="common">Bacillus laterosporus</name>
    <dbReference type="NCBI Taxonomy" id="1465"/>
    <lineage>
        <taxon>Bacteria</taxon>
        <taxon>Bacillati</taxon>
        <taxon>Bacillota</taxon>
        <taxon>Bacilli</taxon>
        <taxon>Bacillales</taxon>
        <taxon>Paenibacillaceae</taxon>
        <taxon>Brevibacillus</taxon>
    </lineage>
</organism>
<accession>A0AAP3DFQ0</accession>
<name>A0AAP3DFQ0_BRELA</name>
<evidence type="ECO:0000256" key="1">
    <source>
        <dbReference type="SAM" id="SignalP"/>
    </source>
</evidence>
<evidence type="ECO:0008006" key="4">
    <source>
        <dbReference type="Google" id="ProtNLM"/>
    </source>
</evidence>
<evidence type="ECO:0000313" key="2">
    <source>
        <dbReference type="EMBL" id="MCZ0807231.1"/>
    </source>
</evidence>
<feature type="signal peptide" evidence="1">
    <location>
        <begin position="1"/>
        <end position="26"/>
    </location>
</feature>
<dbReference type="Proteomes" id="UP001077662">
    <property type="component" value="Unassembled WGS sequence"/>
</dbReference>
<gene>
    <name evidence="2" type="ORF">O0554_09925</name>
</gene>
<reference evidence="2" key="1">
    <citation type="submission" date="2022-09" db="EMBL/GenBank/DDBJ databases">
        <title>Genome analysis and characterization of larvicidal activity of Brevibacillus strains.</title>
        <authorList>
            <person name="Patrusheva E.V."/>
            <person name="Izotova A.O."/>
            <person name="Toshchakov S.V."/>
            <person name="Sineoky S.P."/>
        </authorList>
    </citation>
    <scope>NUCLEOTIDE SEQUENCE</scope>
    <source>
        <strain evidence="2">VKPM_B-13247</strain>
    </source>
</reference>
<dbReference type="AlphaFoldDB" id="A0AAP3DFQ0"/>